<protein>
    <recommendedName>
        <fullName evidence="3">Cytochrome P450</fullName>
    </recommendedName>
</protein>
<evidence type="ECO:0008006" key="3">
    <source>
        <dbReference type="Google" id="ProtNLM"/>
    </source>
</evidence>
<dbReference type="OrthoDB" id="1844152at2759"/>
<dbReference type="GO" id="GO:0004497">
    <property type="term" value="F:monooxygenase activity"/>
    <property type="evidence" value="ECO:0007669"/>
    <property type="project" value="InterPro"/>
</dbReference>
<dbReference type="GO" id="GO:0016705">
    <property type="term" value="F:oxidoreductase activity, acting on paired donors, with incorporation or reduction of molecular oxygen"/>
    <property type="evidence" value="ECO:0007669"/>
    <property type="project" value="InterPro"/>
</dbReference>
<dbReference type="Proteomes" id="UP000245383">
    <property type="component" value="Unassembled WGS sequence"/>
</dbReference>
<proteinExistence type="predicted"/>
<organism evidence="1 2">
    <name type="scientific">Smittium simulii</name>
    <dbReference type="NCBI Taxonomy" id="133385"/>
    <lineage>
        <taxon>Eukaryota</taxon>
        <taxon>Fungi</taxon>
        <taxon>Fungi incertae sedis</taxon>
        <taxon>Zoopagomycota</taxon>
        <taxon>Kickxellomycotina</taxon>
        <taxon>Harpellomycetes</taxon>
        <taxon>Harpellales</taxon>
        <taxon>Legeriomycetaceae</taxon>
        <taxon>Smittium</taxon>
    </lineage>
</organism>
<dbReference type="EMBL" id="MBFR01000323">
    <property type="protein sequence ID" value="PVU89319.1"/>
    <property type="molecule type" value="Genomic_DNA"/>
</dbReference>
<reference evidence="1 2" key="1">
    <citation type="journal article" date="2018" name="MBio">
        <title>Comparative Genomics Reveals the Core Gene Toolbox for the Fungus-Insect Symbiosis.</title>
        <authorList>
            <person name="Wang Y."/>
            <person name="Stata M."/>
            <person name="Wang W."/>
            <person name="Stajich J.E."/>
            <person name="White M.M."/>
            <person name="Moncalvo J.M."/>
        </authorList>
    </citation>
    <scope>NUCLEOTIDE SEQUENCE [LARGE SCALE GENOMIC DNA]</scope>
    <source>
        <strain evidence="1 2">SWE-8-4</strain>
    </source>
</reference>
<dbReference type="AlphaFoldDB" id="A0A2T9YAH9"/>
<gene>
    <name evidence="1" type="ORF">BB561_005422</name>
</gene>
<name>A0A2T9YAH9_9FUNG</name>
<dbReference type="SUPFAM" id="SSF48264">
    <property type="entry name" value="Cytochrome P450"/>
    <property type="match status" value="1"/>
</dbReference>
<dbReference type="Gene3D" id="1.10.630.10">
    <property type="entry name" value="Cytochrome P450"/>
    <property type="match status" value="1"/>
</dbReference>
<evidence type="ECO:0000313" key="1">
    <source>
        <dbReference type="EMBL" id="PVU89319.1"/>
    </source>
</evidence>
<dbReference type="GO" id="GO:0005506">
    <property type="term" value="F:iron ion binding"/>
    <property type="evidence" value="ECO:0007669"/>
    <property type="project" value="InterPro"/>
</dbReference>
<evidence type="ECO:0000313" key="2">
    <source>
        <dbReference type="Proteomes" id="UP000245383"/>
    </source>
</evidence>
<dbReference type="InterPro" id="IPR036396">
    <property type="entry name" value="Cyt_P450_sf"/>
</dbReference>
<accession>A0A2T9YAH9</accession>
<sequence>MHYTGIYYKPSKKLYYSLRFRHFTQLNDIIKTTIYKQLKKSLSPLKIEPHELEENSTQGFSRLFKKRGEVVEYKIFRNNIILSVNYITEFINLPSVVFDREKARKKLSTSYFYYEPDYFSSTHMPKIFSYFFKGNNLQKVIVAEAYTLQFYIKQYIKQYGSLYKNDRIIIPDVLDFMIYILSKNAYLRIFGNKLSKRPDVAKILNDVTAIEYQKNTLKLKIIELWNYLRYYKSAKDMNVLSEIISTEINKFDGSIPDSRNISLIELLAKNPEFLKDTSSLSITSGLVQTFKSMIIIPPSRLLSILIDISIDPNILSLLSSEQTDIIEEFGVKYDLNIFKKMPILHRVIMKSLLQSSSASYMDRQLNQNVVLSNGITLKKNSVVSINMFSHYHSETKESKNLNINSTNFQLLWGYGEHACPYSEYSLIQIKLVISILIRSFDITSHFHQTQQPHPGYIQLKSVVPKVATMLVVKKN</sequence>
<dbReference type="GO" id="GO:0020037">
    <property type="term" value="F:heme binding"/>
    <property type="evidence" value="ECO:0007669"/>
    <property type="project" value="InterPro"/>
</dbReference>
<keyword evidence="2" id="KW-1185">Reference proteome</keyword>
<comment type="caution">
    <text evidence="1">The sequence shown here is derived from an EMBL/GenBank/DDBJ whole genome shotgun (WGS) entry which is preliminary data.</text>
</comment>